<name>A0A212QVA3_9CHLR</name>
<dbReference type="InParanoid" id="A0A212QVA3"/>
<reference evidence="2" key="1">
    <citation type="submission" date="2017-06" db="EMBL/GenBank/DDBJ databases">
        <authorList>
            <person name="Varghese N."/>
            <person name="Submissions S."/>
        </authorList>
    </citation>
    <scope>NUCLEOTIDE SEQUENCE [LARGE SCALE GENOMIC DNA]</scope>
    <source>
        <strain evidence="2">JAD2</strain>
    </source>
</reference>
<dbReference type="EMBL" id="FYEK01000025">
    <property type="protein sequence ID" value="SNB63601.1"/>
    <property type="molecule type" value="Genomic_DNA"/>
</dbReference>
<dbReference type="AlphaFoldDB" id="A0A212QVA3"/>
<evidence type="ECO:0000313" key="2">
    <source>
        <dbReference type="Proteomes" id="UP000197025"/>
    </source>
</evidence>
<dbReference type="Gene3D" id="2.60.40.420">
    <property type="entry name" value="Cupredoxins - blue copper proteins"/>
    <property type="match status" value="1"/>
</dbReference>
<proteinExistence type="predicted"/>
<keyword evidence="2" id="KW-1185">Reference proteome</keyword>
<organism evidence="1 2">
    <name type="scientific">Thermoflexus hugenholtzii JAD2</name>
    <dbReference type="NCBI Taxonomy" id="877466"/>
    <lineage>
        <taxon>Bacteria</taxon>
        <taxon>Bacillati</taxon>
        <taxon>Chloroflexota</taxon>
        <taxon>Thermoflexia</taxon>
        <taxon>Thermoflexales</taxon>
        <taxon>Thermoflexaceae</taxon>
        <taxon>Thermoflexus</taxon>
    </lineage>
</organism>
<dbReference type="Proteomes" id="UP000197025">
    <property type="component" value="Unassembled WGS sequence"/>
</dbReference>
<dbReference type="InterPro" id="IPR008972">
    <property type="entry name" value="Cupredoxin"/>
</dbReference>
<gene>
    <name evidence="1" type="ORF">SAMN02746019_00006710</name>
</gene>
<accession>A0A212QVA3</accession>
<dbReference type="SUPFAM" id="SSF49503">
    <property type="entry name" value="Cupredoxins"/>
    <property type="match status" value="1"/>
</dbReference>
<protein>
    <submittedName>
        <fullName evidence="1">Nitrosocyanin</fullName>
    </submittedName>
</protein>
<evidence type="ECO:0000313" key="1">
    <source>
        <dbReference type="EMBL" id="SNB63601.1"/>
    </source>
</evidence>
<sequence length="41" mass="4618">MIKPGETKTITFKADKIGAFTIWCQLHPQNVHLRGTLNVIP</sequence>